<accession>A0A8H3X7C6</accession>
<dbReference type="GO" id="GO:0006364">
    <property type="term" value="P:rRNA processing"/>
    <property type="evidence" value="ECO:0007669"/>
    <property type="project" value="UniProtKB-KW"/>
</dbReference>
<evidence type="ECO:0000313" key="19">
    <source>
        <dbReference type="EMBL" id="KAF0421109.1"/>
    </source>
</evidence>
<dbReference type="GO" id="GO:0071034">
    <property type="term" value="P:CUT catabolic process"/>
    <property type="evidence" value="ECO:0007669"/>
    <property type="project" value="UniProtKB-ARBA"/>
</dbReference>
<dbReference type="GO" id="GO:0016075">
    <property type="term" value="P:rRNA catabolic process"/>
    <property type="evidence" value="ECO:0007669"/>
    <property type="project" value="TreeGrafter"/>
</dbReference>
<evidence type="ECO:0000256" key="12">
    <source>
        <dbReference type="ARBA" id="ARBA00022884"/>
    </source>
</evidence>
<gene>
    <name evidence="19" type="ORF">F8M41_006821</name>
</gene>
<dbReference type="EMBL" id="WTPW01001679">
    <property type="protein sequence ID" value="KAF0421109.1"/>
    <property type="molecule type" value="Genomic_DNA"/>
</dbReference>
<evidence type="ECO:0000256" key="4">
    <source>
        <dbReference type="ARBA" id="ARBA00005785"/>
    </source>
</evidence>
<evidence type="ECO:0000256" key="10">
    <source>
        <dbReference type="ARBA" id="ARBA00022835"/>
    </source>
</evidence>
<dbReference type="Pfam" id="PF13638">
    <property type="entry name" value="PIN_4"/>
    <property type="match status" value="1"/>
</dbReference>
<dbReference type="Proteomes" id="UP000439903">
    <property type="component" value="Unassembled WGS sequence"/>
</dbReference>
<evidence type="ECO:0000259" key="17">
    <source>
        <dbReference type="SMART" id="SM00670"/>
    </source>
</evidence>
<proteinExistence type="inferred from homology"/>
<evidence type="ECO:0000256" key="9">
    <source>
        <dbReference type="ARBA" id="ARBA00022801"/>
    </source>
</evidence>
<dbReference type="SUPFAM" id="SSF50249">
    <property type="entry name" value="Nucleic acid-binding proteins"/>
    <property type="match status" value="3"/>
</dbReference>
<dbReference type="CDD" id="cd09862">
    <property type="entry name" value="PIN_Rrp44-like"/>
    <property type="match status" value="1"/>
</dbReference>
<comment type="subcellular location">
    <subcellularLocation>
        <location evidence="2">Cytoplasm</location>
    </subcellularLocation>
    <subcellularLocation>
        <location evidence="3">Nucleus</location>
        <location evidence="3">Nucleolus</location>
    </subcellularLocation>
</comment>
<dbReference type="Pfam" id="PF17215">
    <property type="entry name" value="Rrp44_S1"/>
    <property type="match status" value="1"/>
</dbReference>
<evidence type="ECO:0000259" key="18">
    <source>
        <dbReference type="SMART" id="SM00955"/>
    </source>
</evidence>
<dbReference type="FunFam" id="3.40.50.1010:FF:000010">
    <property type="entry name" value="Exosome complex exonuclease DIS3"/>
    <property type="match status" value="1"/>
</dbReference>
<keyword evidence="8" id="KW-0255">Endonuclease</keyword>
<dbReference type="GO" id="GO:0003723">
    <property type="term" value="F:RNA binding"/>
    <property type="evidence" value="ECO:0007669"/>
    <property type="project" value="UniProtKB-KW"/>
</dbReference>
<evidence type="ECO:0000256" key="2">
    <source>
        <dbReference type="ARBA" id="ARBA00004496"/>
    </source>
</evidence>
<dbReference type="PANTHER" id="PTHR23355">
    <property type="entry name" value="RIBONUCLEASE"/>
    <property type="match status" value="1"/>
</dbReference>
<organism evidence="19 20">
    <name type="scientific">Gigaspora margarita</name>
    <dbReference type="NCBI Taxonomy" id="4874"/>
    <lineage>
        <taxon>Eukaryota</taxon>
        <taxon>Fungi</taxon>
        <taxon>Fungi incertae sedis</taxon>
        <taxon>Mucoromycota</taxon>
        <taxon>Glomeromycotina</taxon>
        <taxon>Glomeromycetes</taxon>
        <taxon>Diversisporales</taxon>
        <taxon>Gigasporaceae</taxon>
        <taxon>Gigaspora</taxon>
    </lineage>
</organism>
<dbReference type="PANTHER" id="PTHR23355:SF35">
    <property type="entry name" value="EXOSOME COMPLEX EXONUCLEASE RRP44"/>
    <property type="match status" value="1"/>
</dbReference>
<evidence type="ECO:0000256" key="5">
    <source>
        <dbReference type="ARBA" id="ARBA00022490"/>
    </source>
</evidence>
<dbReference type="Gene3D" id="2.40.50.700">
    <property type="match status" value="1"/>
</dbReference>
<keyword evidence="20" id="KW-1185">Reference proteome</keyword>
<dbReference type="Gene3D" id="3.40.50.1010">
    <property type="entry name" value="5'-nuclease"/>
    <property type="match status" value="1"/>
</dbReference>
<dbReference type="FunFam" id="2.40.50.700:FF:000001">
    <property type="entry name" value="Exosome complex exonuclease exoribonuclease (Rrp44)"/>
    <property type="match status" value="1"/>
</dbReference>
<sequence>MLQSKSFLKRTKKGNAIKVVQEHYLRDDIWCSVECCKLCLQTGPVLSTSAMLTAQIPRPHYIVPDTNVFMNQIDIIEHPALHDVIIMQTVYEEIRHLSLPIYNRLRALINDQKKRFYVFSNEHHRETYIQRLKDESPNDRNDRAIRSAVKWYSTHLKKITNKENHIEVVLLTDDVGNRTKAQEEGLSAFSVREYVEGMTDTPELVDILGNSSNVEGDKKVPYEEHLTTSQITNGIKNGTLHQGTLNISMHNYLEGSILSNVNGADTQIMILGRPCLNRAIQGDVVAVQLLPKSEWLRTPTAVVVEEEEEANVNADLKEDGEPKEQNDELESEVIESSQPTGKIVGIIKRNWRPYCGFISKKSVKSSATSTFSENVLVVPMDRRIPYIYIRTRQAQNLMGQRILVSIDAWPKNSTYPQGHYVRALGAAGDKSTETEVLLLEHDVPFQEFASQVLNGLPVEGEAWRVTEEHLSGRADLRHLNICSIDPPGCTDIDDALHVRPLPNGNYEVGVHIADVTHFVKPFTSLDEEAANRGTTVYLVNKRIDMLPELLGSNLCSLRCNVDRLAFSCIWELTSDAEIVNVNFTKSVISSKASLTYEEAQILIDDTRKQDDLTKGIRILNQLAKKLHKKRIDRGAITLASPEVRFQLDFDSQDPVDVEMKELRETNALVEEFMLLANVSVAEKIYSKFPASSLLRRHPPPTSTKLKELSNAIKPLNFSIEFETSRALAESLDRAVLSDDPYFNKLLRILTTRCMMQAVYFCSGTLQFQDFRHYGLAAGIYTHFTSPIRRYSDVIVHRLLDAAINPDKNYGQELVDINKMQKLSDVLNHRHRMAQLASRSSVELHTNIFFKGKIEHNEGYVTRVLKNGFIVLVPKYGIEGIVYSSSASSTTKSQTTPLVVYNSHNNSLESVTPSGTVSIKLFDKVIVQITVDEDLVDGMRQKMKMELVSPFIPGLSVSDNTLRKKEIRIEDEGGNGKRMRIDD</sequence>
<feature type="domain" description="PIN" evidence="17">
    <location>
        <begin position="60"/>
        <end position="179"/>
    </location>
</feature>
<dbReference type="InterPro" id="IPR012340">
    <property type="entry name" value="NA-bd_OB-fold"/>
</dbReference>
<dbReference type="GO" id="GO:0005730">
    <property type="term" value="C:nucleolus"/>
    <property type="evidence" value="ECO:0007669"/>
    <property type="project" value="UniProtKB-SubCell"/>
</dbReference>
<dbReference type="InterPro" id="IPR041505">
    <property type="entry name" value="Dis3_CSD2"/>
</dbReference>
<keyword evidence="7" id="KW-0540">Nuclease</keyword>
<dbReference type="InterPro" id="IPR033770">
    <property type="entry name" value="RRP44_S1"/>
</dbReference>
<dbReference type="Gene3D" id="2.40.50.140">
    <property type="entry name" value="Nucleic acid-binding proteins"/>
    <property type="match status" value="1"/>
</dbReference>
<dbReference type="SMART" id="SM00955">
    <property type="entry name" value="RNB"/>
    <property type="match status" value="1"/>
</dbReference>
<dbReference type="GO" id="GO:0000175">
    <property type="term" value="F:3'-5'-RNA exonuclease activity"/>
    <property type="evidence" value="ECO:0007669"/>
    <property type="project" value="UniProtKB-ARBA"/>
</dbReference>
<dbReference type="Pfam" id="PF17216">
    <property type="entry name" value="Rrp44_CSD1"/>
    <property type="match status" value="1"/>
</dbReference>
<evidence type="ECO:0000256" key="15">
    <source>
        <dbReference type="RuleBase" id="RU003901"/>
    </source>
</evidence>
<keyword evidence="13" id="KW-0539">Nucleus</keyword>
<dbReference type="InterPro" id="IPR022966">
    <property type="entry name" value="RNase_II/R_CS"/>
</dbReference>
<evidence type="ECO:0000256" key="14">
    <source>
        <dbReference type="ARBA" id="ARBA00077930"/>
    </source>
</evidence>
<evidence type="ECO:0000256" key="1">
    <source>
        <dbReference type="ARBA" id="ARBA00001946"/>
    </source>
</evidence>
<keyword evidence="10" id="KW-0271">Exosome</keyword>
<dbReference type="GO" id="GO:0004519">
    <property type="term" value="F:endonuclease activity"/>
    <property type="evidence" value="ECO:0007669"/>
    <property type="project" value="UniProtKB-KW"/>
</dbReference>
<evidence type="ECO:0000256" key="11">
    <source>
        <dbReference type="ARBA" id="ARBA00022839"/>
    </source>
</evidence>
<dbReference type="AlphaFoldDB" id="A0A8H3X7C6"/>
<dbReference type="InterPro" id="IPR050180">
    <property type="entry name" value="RNR_Ribonuclease"/>
</dbReference>
<keyword evidence="12" id="KW-0694">RNA-binding</keyword>
<evidence type="ECO:0000256" key="8">
    <source>
        <dbReference type="ARBA" id="ARBA00022759"/>
    </source>
</evidence>
<dbReference type="GO" id="GO:0000176">
    <property type="term" value="C:nuclear exosome (RNase complex)"/>
    <property type="evidence" value="ECO:0007669"/>
    <property type="project" value="TreeGrafter"/>
</dbReference>
<comment type="cofactor">
    <cofactor evidence="1">
        <name>Mg(2+)</name>
        <dbReference type="ChEBI" id="CHEBI:18420"/>
    </cofactor>
</comment>
<dbReference type="InterPro" id="IPR033771">
    <property type="entry name" value="Rrp44_CSD1"/>
</dbReference>
<dbReference type="GO" id="GO:0000177">
    <property type="term" value="C:cytoplasmic exosome (RNase complex)"/>
    <property type="evidence" value="ECO:0007669"/>
    <property type="project" value="TreeGrafter"/>
</dbReference>
<dbReference type="InterPro" id="IPR001900">
    <property type="entry name" value="RNase_II/R"/>
</dbReference>
<dbReference type="OrthoDB" id="372421at2759"/>
<dbReference type="PROSITE" id="PS01175">
    <property type="entry name" value="RIBONUCLEASE_II"/>
    <property type="match status" value="1"/>
</dbReference>
<dbReference type="SMART" id="SM00670">
    <property type="entry name" value="PINc"/>
    <property type="match status" value="1"/>
</dbReference>
<evidence type="ECO:0000313" key="20">
    <source>
        <dbReference type="Proteomes" id="UP000439903"/>
    </source>
</evidence>
<keyword evidence="5" id="KW-0963">Cytoplasm</keyword>
<evidence type="ECO:0000256" key="3">
    <source>
        <dbReference type="ARBA" id="ARBA00004604"/>
    </source>
</evidence>
<reference evidence="19 20" key="1">
    <citation type="journal article" date="2019" name="Environ. Microbiol.">
        <title>At the nexus of three kingdoms: the genome of the mycorrhizal fungus Gigaspora margarita provides insights into plant, endobacterial and fungal interactions.</title>
        <authorList>
            <person name="Venice F."/>
            <person name="Ghignone S."/>
            <person name="Salvioli di Fossalunga A."/>
            <person name="Amselem J."/>
            <person name="Novero M."/>
            <person name="Xianan X."/>
            <person name="Sedzielewska Toro K."/>
            <person name="Morin E."/>
            <person name="Lipzen A."/>
            <person name="Grigoriev I.V."/>
            <person name="Henrissat B."/>
            <person name="Martin F.M."/>
            <person name="Bonfante P."/>
        </authorList>
    </citation>
    <scope>NUCLEOTIDE SEQUENCE [LARGE SCALE GENOMIC DNA]</scope>
    <source>
        <strain evidence="19 20">BEG34</strain>
    </source>
</reference>
<dbReference type="InterPro" id="IPR029060">
    <property type="entry name" value="PIN-like_dom_sf"/>
</dbReference>
<keyword evidence="11 19" id="KW-0269">Exonuclease</keyword>
<feature type="domain" description="RNB" evidence="18">
    <location>
        <begin position="473"/>
        <end position="805"/>
    </location>
</feature>
<dbReference type="Pfam" id="PF17849">
    <property type="entry name" value="OB_Dis3"/>
    <property type="match status" value="1"/>
</dbReference>
<evidence type="ECO:0000256" key="6">
    <source>
        <dbReference type="ARBA" id="ARBA00022552"/>
    </source>
</evidence>
<feature type="compositionally biased region" description="Basic and acidic residues" evidence="16">
    <location>
        <begin position="315"/>
        <end position="326"/>
    </location>
</feature>
<evidence type="ECO:0000256" key="16">
    <source>
        <dbReference type="SAM" id="MobiDB-lite"/>
    </source>
</evidence>
<protein>
    <recommendedName>
        <fullName evidence="14">Ribosomal RNA-processing protein 44</fullName>
    </recommendedName>
</protein>
<comment type="caution">
    <text evidence="19">The sequence shown here is derived from an EMBL/GenBank/DDBJ whole genome shotgun (WGS) entry which is preliminary data.</text>
</comment>
<dbReference type="GO" id="GO:0071031">
    <property type="term" value="P:nuclear mRNA surveillance of mRNA 3'-end processing"/>
    <property type="evidence" value="ECO:0007669"/>
    <property type="project" value="TreeGrafter"/>
</dbReference>
<dbReference type="Gene3D" id="2.40.50.690">
    <property type="match status" value="1"/>
</dbReference>
<evidence type="ECO:0000256" key="13">
    <source>
        <dbReference type="ARBA" id="ARBA00023242"/>
    </source>
</evidence>
<dbReference type="InterPro" id="IPR002716">
    <property type="entry name" value="PIN_dom"/>
</dbReference>
<name>A0A8H3X7C6_GIGMA</name>
<comment type="similarity">
    <text evidence="4 15">Belongs to the RNR ribonuclease family.</text>
</comment>
<feature type="region of interest" description="Disordered" evidence="16">
    <location>
        <begin position="308"/>
        <end position="334"/>
    </location>
</feature>
<evidence type="ECO:0000256" key="7">
    <source>
        <dbReference type="ARBA" id="ARBA00022722"/>
    </source>
</evidence>
<keyword evidence="6" id="KW-0698">rRNA processing</keyword>
<keyword evidence="9" id="KW-0378">Hydrolase</keyword>
<dbReference type="SUPFAM" id="SSF88723">
    <property type="entry name" value="PIN domain-like"/>
    <property type="match status" value="1"/>
</dbReference>
<dbReference type="Pfam" id="PF00773">
    <property type="entry name" value="RNB"/>
    <property type="match status" value="1"/>
</dbReference>